<evidence type="ECO:0008006" key="4">
    <source>
        <dbReference type="Google" id="ProtNLM"/>
    </source>
</evidence>
<feature type="chain" id="PRO_5046434221" description="DUF4410 domain-containing protein" evidence="1">
    <location>
        <begin position="20"/>
        <end position="180"/>
    </location>
</feature>
<dbReference type="Proteomes" id="UP001354971">
    <property type="component" value="Unassembled WGS sequence"/>
</dbReference>
<keyword evidence="3" id="KW-1185">Reference proteome</keyword>
<name>A0ABU7LRD4_9PROT</name>
<protein>
    <recommendedName>
        <fullName evidence="4">DUF4410 domain-containing protein</fullName>
    </recommendedName>
</protein>
<accession>A0ABU7LRD4</accession>
<comment type="caution">
    <text evidence="2">The sequence shown here is derived from an EMBL/GenBank/DDBJ whole genome shotgun (WGS) entry which is preliminary data.</text>
</comment>
<reference evidence="2 3" key="1">
    <citation type="submission" date="2024-01" db="EMBL/GenBank/DDBJ databases">
        <title>Hyphobacterium bacterium isolated from marine sediment.</title>
        <authorList>
            <person name="Zhao S."/>
        </authorList>
    </citation>
    <scope>NUCLEOTIDE SEQUENCE [LARGE SCALE GENOMIC DNA]</scope>
    <source>
        <strain evidence="3">HN65</strain>
    </source>
</reference>
<organism evidence="2 3">
    <name type="scientific">Hyphobacterium lacteum</name>
    <dbReference type="NCBI Taxonomy" id="3116575"/>
    <lineage>
        <taxon>Bacteria</taxon>
        <taxon>Pseudomonadati</taxon>
        <taxon>Pseudomonadota</taxon>
        <taxon>Alphaproteobacteria</taxon>
        <taxon>Maricaulales</taxon>
        <taxon>Maricaulaceae</taxon>
        <taxon>Hyphobacterium</taxon>
    </lineage>
</organism>
<feature type="signal peptide" evidence="1">
    <location>
        <begin position="1"/>
        <end position="19"/>
    </location>
</feature>
<keyword evidence="1" id="KW-0732">Signal</keyword>
<evidence type="ECO:0000313" key="3">
    <source>
        <dbReference type="Proteomes" id="UP001354971"/>
    </source>
</evidence>
<dbReference type="EMBL" id="JAZDRP010000004">
    <property type="protein sequence ID" value="MEE2526473.1"/>
    <property type="molecule type" value="Genomic_DNA"/>
</dbReference>
<gene>
    <name evidence="2" type="ORF">V0U79_08845</name>
</gene>
<proteinExistence type="predicted"/>
<dbReference type="RefSeq" id="WP_330199136.1">
    <property type="nucleotide sequence ID" value="NZ_JAZDRP010000004.1"/>
</dbReference>
<evidence type="ECO:0000256" key="1">
    <source>
        <dbReference type="SAM" id="SignalP"/>
    </source>
</evidence>
<evidence type="ECO:0000313" key="2">
    <source>
        <dbReference type="EMBL" id="MEE2526473.1"/>
    </source>
</evidence>
<sequence length="180" mass="19660">MRYLISVLGALMIAAPALAQNFIANHAGSPVGPVTVAEITIGEELEAKGDDYGRREFDRLTRTLSADLERELRSVYLLADGNAEAMLFVVIEDATPNRPTFAQQGVSGLSWQSYGRGGAHITAELRTADGTVLSTYEYSWTTPSIQDARYASVWTDAYRTFDRFAARLADDLDETVNSGS</sequence>